<keyword evidence="3" id="KW-1185">Reference proteome</keyword>
<evidence type="ECO:0000256" key="1">
    <source>
        <dbReference type="SAM" id="MobiDB-lite"/>
    </source>
</evidence>
<name>A0AAD9DVT6_9TELE</name>
<dbReference type="AlphaFoldDB" id="A0AAD9DVT6"/>
<feature type="region of interest" description="Disordered" evidence="1">
    <location>
        <begin position="111"/>
        <end position="132"/>
    </location>
</feature>
<dbReference type="EMBL" id="JAROKS010000016">
    <property type="protein sequence ID" value="KAK1795003.1"/>
    <property type="molecule type" value="Genomic_DNA"/>
</dbReference>
<gene>
    <name evidence="2" type="ORF">P4O66_010194</name>
</gene>
<evidence type="ECO:0000313" key="2">
    <source>
        <dbReference type="EMBL" id="KAK1795003.1"/>
    </source>
</evidence>
<sequence length="132" mass="14307">MHLATISFFHIHLTNLLKTMYNNLAIILFSLSHCSCPLSGSQQKNMASSESQQKGNKNCVFVFDSGGWDDAGRRALYWPCRLAPLSMAGSLTAPRLDNKLRRDAQHGSASHIAAACSGPSPSHCHVPEEGPS</sequence>
<evidence type="ECO:0000313" key="3">
    <source>
        <dbReference type="Proteomes" id="UP001239994"/>
    </source>
</evidence>
<organism evidence="2 3">
    <name type="scientific">Electrophorus voltai</name>
    <dbReference type="NCBI Taxonomy" id="2609070"/>
    <lineage>
        <taxon>Eukaryota</taxon>
        <taxon>Metazoa</taxon>
        <taxon>Chordata</taxon>
        <taxon>Craniata</taxon>
        <taxon>Vertebrata</taxon>
        <taxon>Euteleostomi</taxon>
        <taxon>Actinopterygii</taxon>
        <taxon>Neopterygii</taxon>
        <taxon>Teleostei</taxon>
        <taxon>Ostariophysi</taxon>
        <taxon>Gymnotiformes</taxon>
        <taxon>Gymnotoidei</taxon>
        <taxon>Gymnotidae</taxon>
        <taxon>Electrophorus</taxon>
    </lineage>
</organism>
<proteinExistence type="predicted"/>
<comment type="caution">
    <text evidence="2">The sequence shown here is derived from an EMBL/GenBank/DDBJ whole genome shotgun (WGS) entry which is preliminary data.</text>
</comment>
<dbReference type="Proteomes" id="UP001239994">
    <property type="component" value="Unassembled WGS sequence"/>
</dbReference>
<reference evidence="2" key="1">
    <citation type="submission" date="2023-03" db="EMBL/GenBank/DDBJ databases">
        <title>Electrophorus voltai genome.</title>
        <authorList>
            <person name="Bian C."/>
        </authorList>
    </citation>
    <scope>NUCLEOTIDE SEQUENCE</scope>
    <source>
        <strain evidence="2">CB-2022</strain>
        <tissue evidence="2">Muscle</tissue>
    </source>
</reference>
<protein>
    <submittedName>
        <fullName evidence="2">Uncharacterized protein</fullName>
    </submittedName>
</protein>
<accession>A0AAD9DVT6</accession>